<accession>A0A0U5JWN1</accession>
<feature type="domain" description="HTH cro/C1-type" evidence="2">
    <location>
        <begin position="16"/>
        <end position="70"/>
    </location>
</feature>
<dbReference type="Gene3D" id="1.10.260.40">
    <property type="entry name" value="lambda repressor-like DNA-binding domains"/>
    <property type="match status" value="1"/>
</dbReference>
<dbReference type="SUPFAM" id="SSF47413">
    <property type="entry name" value="lambda repressor-like DNA-binding domains"/>
    <property type="match status" value="1"/>
</dbReference>
<dbReference type="InterPro" id="IPR001387">
    <property type="entry name" value="Cro/C1-type_HTH"/>
</dbReference>
<dbReference type="EMBL" id="LN887678">
    <property type="protein sequence ID" value="CUR42312.1"/>
    <property type="molecule type" value="Genomic_DNA"/>
</dbReference>
<dbReference type="SMART" id="SM00530">
    <property type="entry name" value="HTH_XRE"/>
    <property type="match status" value="1"/>
</dbReference>
<protein>
    <submittedName>
        <fullName evidence="3">Transcriptional regulator, XRE family</fullName>
    </submittedName>
</protein>
<proteinExistence type="inferred from homology"/>
<organism evidence="3 4">
    <name type="scientific">Limosilactobacillus reuteri</name>
    <name type="common">Lactobacillus reuteri</name>
    <dbReference type="NCBI Taxonomy" id="1598"/>
    <lineage>
        <taxon>Bacteria</taxon>
        <taxon>Bacillati</taxon>
        <taxon>Bacillota</taxon>
        <taxon>Bacilli</taxon>
        <taxon>Lactobacillales</taxon>
        <taxon>Lactobacillaceae</taxon>
        <taxon>Limosilactobacillus</taxon>
    </lineage>
</organism>
<comment type="similarity">
    <text evidence="1">Belongs to the short-chain fatty acyl-CoA assimilation regulator (ScfR) family.</text>
</comment>
<dbReference type="CDD" id="cd00093">
    <property type="entry name" value="HTH_XRE"/>
    <property type="match status" value="1"/>
</dbReference>
<dbReference type="RefSeq" id="WP_102816906.1">
    <property type="nucleotide sequence ID" value="NZ_LN887678.1"/>
</dbReference>
<dbReference type="PROSITE" id="PS50943">
    <property type="entry name" value="HTH_CROC1"/>
    <property type="match status" value="1"/>
</dbReference>
<evidence type="ECO:0000256" key="1">
    <source>
        <dbReference type="ARBA" id="ARBA00007227"/>
    </source>
</evidence>
<dbReference type="InterPro" id="IPR010982">
    <property type="entry name" value="Lambda_DNA-bd_dom_sf"/>
</dbReference>
<dbReference type="Pfam" id="PF06114">
    <property type="entry name" value="Peptidase_M78"/>
    <property type="match status" value="1"/>
</dbReference>
<dbReference type="PANTHER" id="PTHR43236:SF1">
    <property type="entry name" value="BLL7220 PROTEIN"/>
    <property type="match status" value="1"/>
</dbReference>
<dbReference type="AlphaFoldDB" id="A0A0U5JWN1"/>
<dbReference type="PANTHER" id="PTHR43236">
    <property type="entry name" value="ANTITOXIN HIGA1"/>
    <property type="match status" value="1"/>
</dbReference>
<evidence type="ECO:0000313" key="4">
    <source>
        <dbReference type="Proteomes" id="UP000235484"/>
    </source>
</evidence>
<reference evidence="4" key="1">
    <citation type="submission" date="2015-10" db="EMBL/GenBank/DDBJ databases">
        <authorList>
            <person name="Crossman L.C."/>
        </authorList>
    </citation>
    <scope>NUCLEOTIDE SEQUENCE [LARGE SCALE GENOMIC DNA]</scope>
    <source>
        <strain evidence="4">20-2</strain>
    </source>
</reference>
<evidence type="ECO:0000259" key="2">
    <source>
        <dbReference type="PROSITE" id="PS50943"/>
    </source>
</evidence>
<gene>
    <name evidence="3" type="ORF">LRLP16767_LR202_02022</name>
</gene>
<dbReference type="Gene3D" id="1.10.10.2910">
    <property type="match status" value="1"/>
</dbReference>
<dbReference type="Pfam" id="PF01381">
    <property type="entry name" value="HTH_3"/>
    <property type="match status" value="1"/>
</dbReference>
<name>A0A0U5JWN1_LIMRT</name>
<dbReference type="InterPro" id="IPR052345">
    <property type="entry name" value="Rad_response_metalloprotease"/>
</dbReference>
<dbReference type="GO" id="GO:0003677">
    <property type="term" value="F:DNA binding"/>
    <property type="evidence" value="ECO:0007669"/>
    <property type="project" value="InterPro"/>
</dbReference>
<sequence length="379" mass="43624">MSIIVLHQGEFNGGKLKLLRKSNGLTMKEVGEKINKSASFISMIEKGQSKPEFSTIVALGKIFNVRHTFFLNDISIPYPTETTFFREQIAVPKRDSEQAKNKSIMVAYYDSLISNKFNLRSFQLPRYALKNSTFRCIDFEQIDSIASQVRTQFSLGMGPISNMTLLIERMGIRVNFIDFENDKIDALTEKIGSQYFISINSRITSSVRIRFNLAHELGHILLHSGYSHNDISNNSKHKRIEQEAQHFASALLMPEKGLALDMAQTNMNFLKGLKLHWLVSLQALIYRGHEIGIITDRQALFLRQTISRNGWRKEEPYDHTIGIEYPSYIKSAIKFLVKDKERFLAELSEESGIYQDELSKYFYLSENSNKNNINLKIVR</sequence>
<dbReference type="Proteomes" id="UP000235484">
    <property type="component" value="Unassembled WGS sequence"/>
</dbReference>
<evidence type="ECO:0000313" key="3">
    <source>
        <dbReference type="EMBL" id="CUR42312.1"/>
    </source>
</evidence>
<dbReference type="InterPro" id="IPR010359">
    <property type="entry name" value="IrrE_HExxH"/>
</dbReference>